<sequence>PGRLTRITSLGPRRRPTTAAPRARAQSDSPLGFLRGVGERACTPCSAKPFLALHFTFRL</sequence>
<gene>
    <name evidence="2" type="ORF">ALC60_12239</name>
</gene>
<organism evidence="2 3">
    <name type="scientific">Mycetomoellerius zeteki</name>
    <dbReference type="NCBI Taxonomy" id="64791"/>
    <lineage>
        <taxon>Eukaryota</taxon>
        <taxon>Metazoa</taxon>
        <taxon>Ecdysozoa</taxon>
        <taxon>Arthropoda</taxon>
        <taxon>Hexapoda</taxon>
        <taxon>Insecta</taxon>
        <taxon>Pterygota</taxon>
        <taxon>Neoptera</taxon>
        <taxon>Endopterygota</taxon>
        <taxon>Hymenoptera</taxon>
        <taxon>Apocrita</taxon>
        <taxon>Aculeata</taxon>
        <taxon>Formicoidea</taxon>
        <taxon>Formicidae</taxon>
        <taxon>Myrmicinae</taxon>
        <taxon>Mycetomoellerius</taxon>
    </lineage>
</organism>
<protein>
    <submittedName>
        <fullName evidence="2">Uncharacterized protein</fullName>
    </submittedName>
</protein>
<accession>A0A151WLM1</accession>
<dbReference type="AlphaFoldDB" id="A0A151WLM1"/>
<dbReference type="EMBL" id="KQ982959">
    <property type="protein sequence ID" value="KYQ48733.1"/>
    <property type="molecule type" value="Genomic_DNA"/>
</dbReference>
<proteinExistence type="predicted"/>
<feature type="region of interest" description="Disordered" evidence="1">
    <location>
        <begin position="1"/>
        <end position="29"/>
    </location>
</feature>
<evidence type="ECO:0000256" key="1">
    <source>
        <dbReference type="SAM" id="MobiDB-lite"/>
    </source>
</evidence>
<name>A0A151WLM1_9HYME</name>
<feature type="non-terminal residue" evidence="2">
    <location>
        <position position="1"/>
    </location>
</feature>
<evidence type="ECO:0000313" key="2">
    <source>
        <dbReference type="EMBL" id="KYQ48733.1"/>
    </source>
</evidence>
<keyword evidence="3" id="KW-1185">Reference proteome</keyword>
<reference evidence="2 3" key="1">
    <citation type="submission" date="2015-09" db="EMBL/GenBank/DDBJ databases">
        <title>Trachymyrmex zeteki WGS genome.</title>
        <authorList>
            <person name="Nygaard S."/>
            <person name="Hu H."/>
            <person name="Boomsma J."/>
            <person name="Zhang G."/>
        </authorList>
    </citation>
    <scope>NUCLEOTIDE SEQUENCE [LARGE SCALE GENOMIC DNA]</scope>
    <source>
        <strain evidence="2">Tzet28-1</strain>
        <tissue evidence="2">Whole body</tissue>
    </source>
</reference>
<evidence type="ECO:0000313" key="3">
    <source>
        <dbReference type="Proteomes" id="UP000075809"/>
    </source>
</evidence>
<dbReference type="Proteomes" id="UP000075809">
    <property type="component" value="Unassembled WGS sequence"/>
</dbReference>